<reference evidence="1 2" key="1">
    <citation type="journal article" date="2018" name="Int. J. Syst. Evol. Microbiol.">
        <title>Lactobacillus paragasseri sp. nov., a sister taxon of Lactobacillus gasseri, based on whole-genome sequence analyses.</title>
        <authorList>
            <person name="Tanizawa Y."/>
            <person name="Tada I."/>
            <person name="Kobayashi H."/>
            <person name="Endo A."/>
            <person name="Maeno S."/>
            <person name="Toyoda A."/>
            <person name="Arita M."/>
            <person name="Nakamura Y."/>
            <person name="Sakamoto M."/>
            <person name="Ohkuma M."/>
            <person name="Tohno M."/>
        </authorList>
    </citation>
    <scope>NUCLEOTIDE SEQUENCE [LARGE SCALE GENOMIC DNA]</scope>
    <source>
        <strain evidence="1 2">JCM 1025</strain>
    </source>
</reference>
<dbReference type="EMBL" id="BEXJ01000006">
    <property type="protein sequence ID" value="GBA98068.1"/>
    <property type="molecule type" value="Genomic_DNA"/>
</dbReference>
<name>A0AB33ZXV8_LACGS</name>
<accession>A0AB33ZXV8</accession>
<evidence type="ECO:0000313" key="1">
    <source>
        <dbReference type="EMBL" id="GBA98068.1"/>
    </source>
</evidence>
<dbReference type="Proteomes" id="UP000250668">
    <property type="component" value="Unassembled WGS sequence"/>
</dbReference>
<gene>
    <name evidence="1" type="ORF">LJCM1025_17810</name>
</gene>
<sequence length="61" mass="7019">MKNILKILKLIIIEISMNGRAPLILKAIRQALQRLSIKELREEEKIQKFGNTGITKYGLKV</sequence>
<protein>
    <submittedName>
        <fullName evidence="1">Uncharacterized protein</fullName>
    </submittedName>
</protein>
<evidence type="ECO:0000313" key="2">
    <source>
        <dbReference type="Proteomes" id="UP000250668"/>
    </source>
</evidence>
<organism evidence="1 2">
    <name type="scientific">Lactobacillus gasseri</name>
    <dbReference type="NCBI Taxonomy" id="1596"/>
    <lineage>
        <taxon>Bacteria</taxon>
        <taxon>Bacillati</taxon>
        <taxon>Bacillota</taxon>
        <taxon>Bacilli</taxon>
        <taxon>Lactobacillales</taxon>
        <taxon>Lactobacillaceae</taxon>
        <taxon>Lactobacillus</taxon>
    </lineage>
</organism>
<proteinExistence type="predicted"/>
<dbReference type="AlphaFoldDB" id="A0AB33ZXV8"/>
<comment type="caution">
    <text evidence="1">The sequence shown here is derived from an EMBL/GenBank/DDBJ whole genome shotgun (WGS) entry which is preliminary data.</text>
</comment>